<gene>
    <name evidence="7" type="primary">Rplp2</name>
    <name evidence="7" type="ORF">AOXY_G30738</name>
</gene>
<evidence type="ECO:0000313" key="7">
    <source>
        <dbReference type="EMBL" id="KAK1152640.1"/>
    </source>
</evidence>
<evidence type="ECO:0000313" key="8">
    <source>
        <dbReference type="Proteomes" id="UP001230051"/>
    </source>
</evidence>
<protein>
    <recommendedName>
        <fullName evidence="5">Large ribosomal subunit protein P2</fullName>
    </recommendedName>
    <alternativeName>
        <fullName evidence="6">60S acidic ribosomal protein P2</fullName>
    </alternativeName>
</protein>
<name>A0AAD8FPT5_ACIOX</name>
<evidence type="ECO:0000256" key="4">
    <source>
        <dbReference type="ARBA" id="ARBA00023274"/>
    </source>
</evidence>
<dbReference type="Gene3D" id="1.10.10.1410">
    <property type="match status" value="1"/>
</dbReference>
<accession>A0AAD8FPT5</accession>
<evidence type="ECO:0000256" key="1">
    <source>
        <dbReference type="ARBA" id="ARBA00003362"/>
    </source>
</evidence>
<evidence type="ECO:0000256" key="2">
    <source>
        <dbReference type="ARBA" id="ARBA00005436"/>
    </source>
</evidence>
<sequence>MRYVAAYLLAVLGGNTRPSSKDIKNILGSVGIEADDQCLNKVGCHVRIRVVFESDFINVGFRVLMMQ</sequence>
<dbReference type="CDD" id="cd05833">
    <property type="entry name" value="Ribosomal_P2"/>
    <property type="match status" value="1"/>
</dbReference>
<dbReference type="GO" id="GO:0003735">
    <property type="term" value="F:structural constituent of ribosome"/>
    <property type="evidence" value="ECO:0007669"/>
    <property type="project" value="InterPro"/>
</dbReference>
<dbReference type="AlphaFoldDB" id="A0AAD8FPT5"/>
<dbReference type="GO" id="GO:0002182">
    <property type="term" value="P:cytoplasmic translational elongation"/>
    <property type="evidence" value="ECO:0007669"/>
    <property type="project" value="InterPro"/>
</dbReference>
<evidence type="ECO:0000256" key="5">
    <source>
        <dbReference type="ARBA" id="ARBA00035301"/>
    </source>
</evidence>
<dbReference type="EMBL" id="JAGXEW010000045">
    <property type="protein sequence ID" value="KAK1152640.1"/>
    <property type="molecule type" value="Genomic_DNA"/>
</dbReference>
<dbReference type="PANTHER" id="PTHR21141:SF5">
    <property type="entry name" value="LARGE RIBOSOMAL SUBUNIT PROTEIN P2"/>
    <property type="match status" value="1"/>
</dbReference>
<dbReference type="GO" id="GO:0022625">
    <property type="term" value="C:cytosolic large ribosomal subunit"/>
    <property type="evidence" value="ECO:0007669"/>
    <property type="project" value="InterPro"/>
</dbReference>
<dbReference type="FunFam" id="1.10.10.1410:FF:000002">
    <property type="entry name" value="60S acidic ribosomal protein P2"/>
    <property type="match status" value="1"/>
</dbReference>
<keyword evidence="4" id="KW-0687">Ribonucleoprotein</keyword>
<dbReference type="PANTHER" id="PTHR21141">
    <property type="entry name" value="60S ACIDIC RIBOSOMAL PROTEIN FAMILY MEMBER"/>
    <property type="match status" value="1"/>
</dbReference>
<dbReference type="Proteomes" id="UP001230051">
    <property type="component" value="Unassembled WGS sequence"/>
</dbReference>
<comment type="similarity">
    <text evidence="2">Belongs to the eukaryotic ribosomal protein P1/P2 family.</text>
</comment>
<evidence type="ECO:0000256" key="6">
    <source>
        <dbReference type="ARBA" id="ARBA00035443"/>
    </source>
</evidence>
<keyword evidence="8" id="KW-1185">Reference proteome</keyword>
<comment type="caution">
    <text evidence="7">The sequence shown here is derived from an EMBL/GenBank/DDBJ whole genome shotgun (WGS) entry which is preliminary data.</text>
</comment>
<dbReference type="InterPro" id="IPR044076">
    <property type="entry name" value="Ribosomal_P2"/>
</dbReference>
<reference evidence="7" key="1">
    <citation type="submission" date="2022-02" db="EMBL/GenBank/DDBJ databases">
        <title>Atlantic sturgeon de novo genome assembly.</title>
        <authorList>
            <person name="Stock M."/>
            <person name="Klopp C."/>
            <person name="Guiguen Y."/>
            <person name="Cabau C."/>
            <person name="Parinello H."/>
            <person name="Santidrian Yebra-Pimentel E."/>
            <person name="Kuhl H."/>
            <person name="Dirks R.P."/>
            <person name="Guessner J."/>
            <person name="Wuertz S."/>
            <person name="Du K."/>
            <person name="Schartl M."/>
        </authorList>
    </citation>
    <scope>NUCLEOTIDE SEQUENCE</scope>
    <source>
        <strain evidence="7">STURGEONOMICS-FGT-2020</strain>
        <tissue evidence="7">Whole blood</tissue>
    </source>
</reference>
<keyword evidence="3 7" id="KW-0689">Ribosomal protein</keyword>
<comment type="function">
    <text evidence="1">Plays an important role in the elongation step of protein synthesis.</text>
</comment>
<evidence type="ECO:0000256" key="3">
    <source>
        <dbReference type="ARBA" id="ARBA00022980"/>
    </source>
</evidence>
<organism evidence="7 8">
    <name type="scientific">Acipenser oxyrinchus oxyrinchus</name>
    <dbReference type="NCBI Taxonomy" id="40147"/>
    <lineage>
        <taxon>Eukaryota</taxon>
        <taxon>Metazoa</taxon>
        <taxon>Chordata</taxon>
        <taxon>Craniata</taxon>
        <taxon>Vertebrata</taxon>
        <taxon>Euteleostomi</taxon>
        <taxon>Actinopterygii</taxon>
        <taxon>Chondrostei</taxon>
        <taxon>Acipenseriformes</taxon>
        <taxon>Acipenseridae</taxon>
        <taxon>Acipenser</taxon>
    </lineage>
</organism>
<proteinExistence type="inferred from homology"/>
<dbReference type="InterPro" id="IPR038716">
    <property type="entry name" value="P1/P2_N_sf"/>
</dbReference>